<evidence type="ECO:0000256" key="4">
    <source>
        <dbReference type="ARBA" id="ARBA00022801"/>
    </source>
</evidence>
<name>A0ABQ4J460_9ACTN</name>
<accession>A0ABQ4J460</accession>
<dbReference type="Pfam" id="PF13354">
    <property type="entry name" value="Beta-lactamase2"/>
    <property type="match status" value="1"/>
</dbReference>
<feature type="chain" id="PRO_5045752089" description="Beta-lactamase" evidence="7">
    <location>
        <begin position="32"/>
        <end position="308"/>
    </location>
</feature>
<comment type="caution">
    <text evidence="9">The sequence shown here is derived from an EMBL/GenBank/DDBJ whole genome shotgun (WGS) entry which is preliminary data.</text>
</comment>
<keyword evidence="5 6" id="KW-0046">Antibiotic resistance</keyword>
<protein>
    <recommendedName>
        <fullName evidence="3 6">Beta-lactamase</fullName>
        <ecNumber evidence="2 6">3.5.2.6</ecNumber>
    </recommendedName>
</protein>
<evidence type="ECO:0000256" key="7">
    <source>
        <dbReference type="SAM" id="SignalP"/>
    </source>
</evidence>
<dbReference type="EMBL" id="BOPC01000002">
    <property type="protein sequence ID" value="GIJ24954.1"/>
    <property type="molecule type" value="Genomic_DNA"/>
</dbReference>
<dbReference type="InterPro" id="IPR000871">
    <property type="entry name" value="Beta-lactam_class-A"/>
</dbReference>
<evidence type="ECO:0000256" key="3">
    <source>
        <dbReference type="ARBA" id="ARBA00018879"/>
    </source>
</evidence>
<keyword evidence="7" id="KW-0732">Signal</keyword>
<feature type="domain" description="Beta-lactamase class A catalytic" evidence="8">
    <location>
        <begin position="67"/>
        <end position="281"/>
    </location>
</feature>
<dbReference type="PANTHER" id="PTHR35333">
    <property type="entry name" value="BETA-LACTAMASE"/>
    <property type="match status" value="1"/>
</dbReference>
<dbReference type="Proteomes" id="UP000653076">
    <property type="component" value="Unassembled WGS sequence"/>
</dbReference>
<dbReference type="InterPro" id="IPR006311">
    <property type="entry name" value="TAT_signal"/>
</dbReference>
<dbReference type="InterPro" id="IPR012338">
    <property type="entry name" value="Beta-lactam/transpept-like"/>
</dbReference>
<sequence length="308" mass="32357">MTSTTRRTRITALAAALAFGLLAGCSPGTPAAPASPSAASPSATPPSAAPVAVDFAPLEKQYDARLGVYAIDTGTGRTVAHRADERFAYASTFKALAAAAVLAATSTEELDRIVTYSRDDLVTYSPITEQHVQTGMSLRAIADAAVRYSDNTAGNLLLDRLGGPDGFKQALRDIGDEVTEPSRMETVLNEATPGDIRDTSTPRALATSLKAYAVDDALSAEDRAVLVDWLKRNTTGDKTIRAGTPDGWQVGDKTGSGGYGTRNDIAVIWPPDRAPIVLAVLSSKADKDAERDDTLLAHAAELTLTALR</sequence>
<reference evidence="9 10" key="1">
    <citation type="submission" date="2021-01" db="EMBL/GenBank/DDBJ databases">
        <title>Whole genome shotgun sequence of Verrucosispora qiuiae NBRC 106684.</title>
        <authorList>
            <person name="Komaki H."/>
            <person name="Tamura T."/>
        </authorList>
    </citation>
    <scope>NUCLEOTIDE SEQUENCE [LARGE SCALE GENOMIC DNA]</scope>
    <source>
        <strain evidence="9 10">NBRC 106684</strain>
    </source>
</reference>
<dbReference type="PANTHER" id="PTHR35333:SF3">
    <property type="entry name" value="BETA-LACTAMASE-TYPE TRANSPEPTIDASE FOLD CONTAINING PROTEIN"/>
    <property type="match status" value="1"/>
</dbReference>
<evidence type="ECO:0000256" key="2">
    <source>
        <dbReference type="ARBA" id="ARBA00012865"/>
    </source>
</evidence>
<dbReference type="PROSITE" id="PS51257">
    <property type="entry name" value="PROKAR_LIPOPROTEIN"/>
    <property type="match status" value="1"/>
</dbReference>
<gene>
    <name evidence="9" type="primary">penP</name>
    <name evidence="9" type="ORF">Vqi01_01160</name>
</gene>
<evidence type="ECO:0000259" key="8">
    <source>
        <dbReference type="Pfam" id="PF13354"/>
    </source>
</evidence>
<dbReference type="PRINTS" id="PR00118">
    <property type="entry name" value="BLACTAMASEA"/>
</dbReference>
<organism evidence="9 10">
    <name type="scientific">Micromonospora qiuiae</name>
    <dbReference type="NCBI Taxonomy" id="502268"/>
    <lineage>
        <taxon>Bacteria</taxon>
        <taxon>Bacillati</taxon>
        <taxon>Actinomycetota</taxon>
        <taxon>Actinomycetes</taxon>
        <taxon>Micromonosporales</taxon>
        <taxon>Micromonosporaceae</taxon>
        <taxon>Micromonospora</taxon>
    </lineage>
</organism>
<dbReference type="RefSeq" id="WP_204031874.1">
    <property type="nucleotide sequence ID" value="NZ_BOPC01000002.1"/>
</dbReference>
<evidence type="ECO:0000313" key="9">
    <source>
        <dbReference type="EMBL" id="GIJ24954.1"/>
    </source>
</evidence>
<feature type="signal peptide" evidence="7">
    <location>
        <begin position="1"/>
        <end position="31"/>
    </location>
</feature>
<dbReference type="Gene3D" id="3.40.710.10">
    <property type="entry name" value="DD-peptidase/beta-lactamase superfamily"/>
    <property type="match status" value="1"/>
</dbReference>
<proteinExistence type="inferred from homology"/>
<evidence type="ECO:0000256" key="6">
    <source>
        <dbReference type="RuleBase" id="RU361140"/>
    </source>
</evidence>
<keyword evidence="4 6" id="KW-0378">Hydrolase</keyword>
<comment type="similarity">
    <text evidence="1 6">Belongs to the class-A beta-lactamase family.</text>
</comment>
<dbReference type="NCBIfam" id="NF033103">
    <property type="entry name" value="bla_class_A"/>
    <property type="match status" value="1"/>
</dbReference>
<keyword evidence="10" id="KW-1185">Reference proteome</keyword>
<dbReference type="PROSITE" id="PS00146">
    <property type="entry name" value="BETA_LACTAMASE_A"/>
    <property type="match status" value="1"/>
</dbReference>
<evidence type="ECO:0000313" key="10">
    <source>
        <dbReference type="Proteomes" id="UP000653076"/>
    </source>
</evidence>
<comment type="catalytic activity">
    <reaction evidence="6">
        <text>a beta-lactam + H2O = a substituted beta-amino acid</text>
        <dbReference type="Rhea" id="RHEA:20401"/>
        <dbReference type="ChEBI" id="CHEBI:15377"/>
        <dbReference type="ChEBI" id="CHEBI:35627"/>
        <dbReference type="ChEBI" id="CHEBI:140347"/>
        <dbReference type="EC" id="3.5.2.6"/>
    </reaction>
</comment>
<dbReference type="InterPro" id="IPR045155">
    <property type="entry name" value="Beta-lactam_cat"/>
</dbReference>
<dbReference type="PROSITE" id="PS51318">
    <property type="entry name" value="TAT"/>
    <property type="match status" value="1"/>
</dbReference>
<evidence type="ECO:0000256" key="1">
    <source>
        <dbReference type="ARBA" id="ARBA00009009"/>
    </source>
</evidence>
<evidence type="ECO:0000256" key="5">
    <source>
        <dbReference type="ARBA" id="ARBA00023251"/>
    </source>
</evidence>
<dbReference type="EC" id="3.5.2.6" evidence="2 6"/>
<dbReference type="InterPro" id="IPR023650">
    <property type="entry name" value="Beta-lactam_class-A_AS"/>
</dbReference>
<dbReference type="SUPFAM" id="SSF56601">
    <property type="entry name" value="beta-lactamase/transpeptidase-like"/>
    <property type="match status" value="1"/>
</dbReference>